<reference evidence="1 2" key="1">
    <citation type="submission" date="2023-08" db="EMBL/GenBank/DDBJ databases">
        <title>Characterization of two Paracoccaceae strains isolated from Phycosphere and proposal of Xinfangfangia lacusdiani sp. nov.</title>
        <authorList>
            <person name="Deng Y."/>
            <person name="Zhang Y.Q."/>
        </authorList>
    </citation>
    <scope>NUCLEOTIDE SEQUENCE [LARGE SCALE GENOMIC DNA]</scope>
    <source>
        <strain evidence="1 2">CPCC 101601</strain>
    </source>
</reference>
<dbReference type="Proteomes" id="UP001239680">
    <property type="component" value="Unassembled WGS sequence"/>
</dbReference>
<keyword evidence="2" id="KW-1185">Reference proteome</keyword>
<dbReference type="RefSeq" id="WP_306678981.1">
    <property type="nucleotide sequence ID" value="NZ_JAVDBT010000002.1"/>
</dbReference>
<dbReference type="SUPFAM" id="SSF53955">
    <property type="entry name" value="Lysozyme-like"/>
    <property type="match status" value="1"/>
</dbReference>
<dbReference type="EMBL" id="JAVDBT010000002">
    <property type="protein sequence ID" value="MDQ2065289.1"/>
    <property type="molecule type" value="Genomic_DNA"/>
</dbReference>
<name>A0ABU0VU84_9RHOB</name>
<dbReference type="InterPro" id="IPR023346">
    <property type="entry name" value="Lysozyme-like_dom_sf"/>
</dbReference>
<sequence length="218" mass="23045">MSITGLSVAQAQDLSVRETAALCLRAAKEAAHETGVPLQLLQALTLTETGRRGEAGLQPWPWTLNLAGEGQWFATQSDALTALSEAIAAGQTNVDIGCFQLNYHWHSAAFSSLEDMLDPQRNAHYAAKFVARHAVEQGDWVAAAGAFHSATPERAEIYLARFEPIYAALGSAGASAGLRDETRRTRNNRFPLLLAGSAGSPGSVVPLRPGGQALIGGP</sequence>
<evidence type="ECO:0000313" key="2">
    <source>
        <dbReference type="Proteomes" id="UP001239680"/>
    </source>
</evidence>
<gene>
    <name evidence="1" type="ORF">Q9295_02790</name>
</gene>
<accession>A0ABU0VU84</accession>
<protein>
    <submittedName>
        <fullName evidence="1">Lytic transglycosylase domain-containing protein</fullName>
    </submittedName>
</protein>
<comment type="caution">
    <text evidence="1">The sequence shown here is derived from an EMBL/GenBank/DDBJ whole genome shotgun (WGS) entry which is preliminary data.</text>
</comment>
<organism evidence="1 2">
    <name type="scientific">Pseudogemmobacter lacusdianii</name>
    <dbReference type="NCBI Taxonomy" id="3069608"/>
    <lineage>
        <taxon>Bacteria</taxon>
        <taxon>Pseudomonadati</taxon>
        <taxon>Pseudomonadota</taxon>
        <taxon>Alphaproteobacteria</taxon>
        <taxon>Rhodobacterales</taxon>
        <taxon>Paracoccaceae</taxon>
        <taxon>Pseudogemmobacter</taxon>
    </lineage>
</organism>
<evidence type="ECO:0000313" key="1">
    <source>
        <dbReference type="EMBL" id="MDQ2065289.1"/>
    </source>
</evidence>
<proteinExistence type="predicted"/>